<feature type="region of interest" description="Disordered" evidence="1">
    <location>
        <begin position="250"/>
        <end position="303"/>
    </location>
</feature>
<evidence type="ECO:0000313" key="4">
    <source>
        <dbReference type="EMBL" id="RBR12119.1"/>
    </source>
</evidence>
<dbReference type="OrthoDB" id="3547571at2759"/>
<keyword evidence="5" id="KW-1185">Reference proteome</keyword>
<sequence length="303" mass="32188">MKPLQLSCLLVLSQLHTSLGLALHAVFPSVTRASFGAQPSPHLEPRAAISTELSTCGYLNGDPDKERTADPEFNCRVDTRNGLWGFCPTTVLTASDCGLAGACRDHGACEKGCGMTDTDLTTFTCDRKSFCSFALLTFGVDQTYTYIACGAKATTENYLVTPLEATDVTTTSEKTTSQTQTSSVMASVTTSSTIETSESTSSETTNSSSATESSESTPIGAIIGGVLGGLVVVCVTVIAGIFLLRKNSRKDNDGKAASPEHDDTKTFWKGNEIKEPQELEGWSLQEMPGNTKQYHHSPAELAA</sequence>
<evidence type="ECO:0000256" key="2">
    <source>
        <dbReference type="SAM" id="Phobius"/>
    </source>
</evidence>
<name>A0A366R4P0_9HYPO</name>
<protein>
    <recommendedName>
        <fullName evidence="6">Mid2 domain-containing protein</fullName>
    </recommendedName>
</protein>
<evidence type="ECO:0000256" key="3">
    <source>
        <dbReference type="SAM" id="SignalP"/>
    </source>
</evidence>
<dbReference type="AlphaFoldDB" id="A0A366R4P0"/>
<evidence type="ECO:0000313" key="5">
    <source>
        <dbReference type="Proteomes" id="UP000253153"/>
    </source>
</evidence>
<organism evidence="4 5">
    <name type="scientific">Fusarium coffeatum</name>
    <dbReference type="NCBI Taxonomy" id="231269"/>
    <lineage>
        <taxon>Eukaryota</taxon>
        <taxon>Fungi</taxon>
        <taxon>Dikarya</taxon>
        <taxon>Ascomycota</taxon>
        <taxon>Pezizomycotina</taxon>
        <taxon>Sordariomycetes</taxon>
        <taxon>Hypocreomycetidae</taxon>
        <taxon>Hypocreales</taxon>
        <taxon>Nectriaceae</taxon>
        <taxon>Fusarium</taxon>
        <taxon>Fusarium incarnatum-equiseti species complex</taxon>
    </lineage>
</organism>
<keyword evidence="2" id="KW-0472">Membrane</keyword>
<dbReference type="RefSeq" id="XP_031013020.1">
    <property type="nucleotide sequence ID" value="XM_031162891.1"/>
</dbReference>
<evidence type="ECO:0000256" key="1">
    <source>
        <dbReference type="SAM" id="MobiDB-lite"/>
    </source>
</evidence>
<evidence type="ECO:0008006" key="6">
    <source>
        <dbReference type="Google" id="ProtNLM"/>
    </source>
</evidence>
<dbReference type="EMBL" id="QKXC01000205">
    <property type="protein sequence ID" value="RBR12119.1"/>
    <property type="molecule type" value="Genomic_DNA"/>
</dbReference>
<keyword evidence="2" id="KW-0812">Transmembrane</keyword>
<keyword evidence="3" id="KW-0732">Signal</keyword>
<reference evidence="4 5" key="1">
    <citation type="submission" date="2018-06" db="EMBL/GenBank/DDBJ databases">
        <title>Fusarium incarnatum-equiseti species complex species 28.</title>
        <authorList>
            <person name="Gardiner D.M."/>
        </authorList>
    </citation>
    <scope>NUCLEOTIDE SEQUENCE [LARGE SCALE GENOMIC DNA]</scope>
    <source>
        <strain evidence="4 5">FIESC_28</strain>
    </source>
</reference>
<dbReference type="GeneID" id="41998187"/>
<dbReference type="Proteomes" id="UP000253153">
    <property type="component" value="Unassembled WGS sequence"/>
</dbReference>
<feature type="transmembrane region" description="Helical" evidence="2">
    <location>
        <begin position="219"/>
        <end position="244"/>
    </location>
</feature>
<proteinExistence type="predicted"/>
<comment type="caution">
    <text evidence="4">The sequence shown here is derived from an EMBL/GenBank/DDBJ whole genome shotgun (WGS) entry which is preliminary data.</text>
</comment>
<accession>A0A366R4P0</accession>
<gene>
    <name evidence="4" type="ORF">FIESC28_08753</name>
</gene>
<keyword evidence="2" id="KW-1133">Transmembrane helix</keyword>
<feature type="chain" id="PRO_5017001740" description="Mid2 domain-containing protein" evidence="3">
    <location>
        <begin position="21"/>
        <end position="303"/>
    </location>
</feature>
<feature type="signal peptide" evidence="3">
    <location>
        <begin position="1"/>
        <end position="20"/>
    </location>
</feature>
<feature type="region of interest" description="Disordered" evidence="1">
    <location>
        <begin position="169"/>
        <end position="216"/>
    </location>
</feature>
<feature type="compositionally biased region" description="Basic and acidic residues" evidence="1">
    <location>
        <begin position="250"/>
        <end position="277"/>
    </location>
</feature>